<evidence type="ECO:0000313" key="1">
    <source>
        <dbReference type="EMBL" id="CAB4127779.1"/>
    </source>
</evidence>
<accession>A0A6J5L790</accession>
<organism evidence="1">
    <name type="scientific">uncultured Caudovirales phage</name>
    <dbReference type="NCBI Taxonomy" id="2100421"/>
    <lineage>
        <taxon>Viruses</taxon>
        <taxon>Duplodnaviria</taxon>
        <taxon>Heunggongvirae</taxon>
        <taxon>Uroviricota</taxon>
        <taxon>Caudoviricetes</taxon>
        <taxon>Peduoviridae</taxon>
        <taxon>Maltschvirus</taxon>
        <taxon>Maltschvirus maltsch</taxon>
    </lineage>
</organism>
<proteinExistence type="predicted"/>
<dbReference type="EMBL" id="LR796216">
    <property type="protein sequence ID" value="CAB4127779.1"/>
    <property type="molecule type" value="Genomic_DNA"/>
</dbReference>
<protein>
    <submittedName>
        <fullName evidence="1">Uncharacterized protein</fullName>
    </submittedName>
</protein>
<sequence length="202" mass="19946">MSVNNNAINAPFPLTVPQGGSGLATLTSHSVQVGAGTSAVTQLTVGSNGQVLIGASAANPAFATLTSSGGTITYTTGANSLNLEVTTPATGASLTWSVITGSTQAVAVNNGYIANYSGTCVLTLPAVAAVGTLVGVSGMNTAAGWQLAQGAGQQVFFGTSSSTLGATGYLESTNIYDTVTLVCNVANTDWIVISSIGNPTVH</sequence>
<gene>
    <name evidence="2" type="ORF">UFOVP268_54</name>
    <name evidence="1" type="ORF">UFOVP97_36</name>
</gene>
<evidence type="ECO:0000313" key="2">
    <source>
        <dbReference type="EMBL" id="CAB4134405.1"/>
    </source>
</evidence>
<name>A0A6J5L790_9CAUD</name>
<dbReference type="EMBL" id="LR796286">
    <property type="protein sequence ID" value="CAB4134405.1"/>
    <property type="molecule type" value="Genomic_DNA"/>
</dbReference>
<reference evidence="1" key="1">
    <citation type="submission" date="2020-04" db="EMBL/GenBank/DDBJ databases">
        <authorList>
            <person name="Chiriac C."/>
            <person name="Salcher M."/>
            <person name="Ghai R."/>
            <person name="Kavagutti S V."/>
        </authorList>
    </citation>
    <scope>NUCLEOTIDE SEQUENCE</scope>
</reference>